<keyword evidence="1" id="KW-0732">Signal</keyword>
<dbReference type="Proteomes" id="UP000183315">
    <property type="component" value="Unassembled WGS sequence"/>
</dbReference>
<organism evidence="2 3">
    <name type="scientific">Demequina mangrovi</name>
    <dbReference type="NCBI Taxonomy" id="1043493"/>
    <lineage>
        <taxon>Bacteria</taxon>
        <taxon>Bacillati</taxon>
        <taxon>Actinomycetota</taxon>
        <taxon>Actinomycetes</taxon>
        <taxon>Micrococcales</taxon>
        <taxon>Demequinaceae</taxon>
        <taxon>Demequina</taxon>
    </lineage>
</organism>
<dbReference type="eggNOG" id="ENOG502ZNEM">
    <property type="taxonomic scope" value="Bacteria"/>
</dbReference>
<proteinExistence type="predicted"/>
<dbReference type="EMBL" id="FNZI01000003">
    <property type="protein sequence ID" value="SEJ39942.1"/>
    <property type="molecule type" value="Genomic_DNA"/>
</dbReference>
<name>A0A1H6YRR7_9MICO</name>
<sequence length="249" mass="25726">MADISRRRVVIGAAWVTPAVLVATSSPPAAASGGAGEEPPPCVDSDLGAAAAVTPLDWEVTSGALHRDWRTTGWTPASDDDAAAISVPNNWWSISGPGFLSMDDNLSSSAPAEVTARYTFEASSAVVYRLSLDLRTGYGSDSGWISSRQRMTLTADGTHGSTALLSLAVAHPADKGRPTGSPSDDEVAAQGYALLPIGTATRDVLLSGVSGLVTLTFTFTVDPVIDARGHQVSDDIWVSKPSVVQAGCT</sequence>
<reference evidence="3" key="1">
    <citation type="submission" date="2016-10" db="EMBL/GenBank/DDBJ databases">
        <authorList>
            <person name="Varghese N."/>
        </authorList>
    </citation>
    <scope>NUCLEOTIDE SEQUENCE [LARGE SCALE GENOMIC DNA]</scope>
    <source>
        <strain evidence="3">DSM 24868</strain>
    </source>
</reference>
<evidence type="ECO:0000313" key="2">
    <source>
        <dbReference type="EMBL" id="SEJ39942.1"/>
    </source>
</evidence>
<dbReference type="RefSeq" id="WP_042213605.1">
    <property type="nucleotide sequence ID" value="NZ_BBLU01000004.1"/>
</dbReference>
<accession>A0A1H6YRR7</accession>
<dbReference type="InterPro" id="IPR006311">
    <property type="entry name" value="TAT_signal"/>
</dbReference>
<feature type="signal peptide" evidence="1">
    <location>
        <begin position="1"/>
        <end position="31"/>
    </location>
</feature>
<dbReference type="PROSITE" id="PS51318">
    <property type="entry name" value="TAT"/>
    <property type="match status" value="1"/>
</dbReference>
<gene>
    <name evidence="2" type="ORF">SAMN05421637_1714</name>
</gene>
<protein>
    <submittedName>
        <fullName evidence="2">Uncharacterized protein</fullName>
    </submittedName>
</protein>
<evidence type="ECO:0000256" key="1">
    <source>
        <dbReference type="SAM" id="SignalP"/>
    </source>
</evidence>
<dbReference type="AlphaFoldDB" id="A0A1H6YRR7"/>
<keyword evidence="3" id="KW-1185">Reference proteome</keyword>
<evidence type="ECO:0000313" key="3">
    <source>
        <dbReference type="Proteomes" id="UP000183315"/>
    </source>
</evidence>
<feature type="chain" id="PRO_5010256574" evidence="1">
    <location>
        <begin position="32"/>
        <end position="249"/>
    </location>
</feature>
<dbReference type="OrthoDB" id="5141681at2"/>